<evidence type="ECO:0000313" key="14">
    <source>
        <dbReference type="EMBL" id="AMD94130.1"/>
    </source>
</evidence>
<feature type="binding site" evidence="13">
    <location>
        <begin position="184"/>
        <end position="186"/>
    </location>
    <ligand>
        <name>substrate</name>
    </ligand>
</feature>
<feature type="binding site" evidence="13">
    <location>
        <position position="332"/>
    </location>
    <ligand>
        <name>Zn(2+)</name>
        <dbReference type="ChEBI" id="CHEBI:29105"/>
    </ligand>
</feature>
<dbReference type="InterPro" id="IPR038521">
    <property type="entry name" value="ThiC/Bza_core_dom"/>
</dbReference>
<feature type="binding site" evidence="13">
    <location>
        <position position="415"/>
    </location>
    <ligand>
        <name>[4Fe-4S] cluster</name>
        <dbReference type="ChEBI" id="CHEBI:49883"/>
        <note>4Fe-4S-S-AdoMet</note>
    </ligand>
</feature>
<dbReference type="NCBIfam" id="NF009895">
    <property type="entry name" value="PRK13352.1"/>
    <property type="match status" value="1"/>
</dbReference>
<dbReference type="GO" id="GO:0009228">
    <property type="term" value="P:thiamine biosynthetic process"/>
    <property type="evidence" value="ECO:0007669"/>
    <property type="project" value="UniProtKB-UniRule"/>
</dbReference>
<comment type="similarity">
    <text evidence="12">Belongs to the ThiC family. 5-hydroxybenzimidazole synthase subfamily.</text>
</comment>
<dbReference type="EMBL" id="CP014230">
    <property type="protein sequence ID" value="AMD94130.1"/>
    <property type="molecule type" value="Genomic_DNA"/>
</dbReference>
<keyword evidence="9 13" id="KW-0411">Iron-sulfur</keyword>
<keyword evidence="10 13" id="KW-0456">Lyase</keyword>
<keyword evidence="8 13" id="KW-0408">Iron</keyword>
<keyword evidence="4 13" id="KW-0949">S-adenosyl-L-methionine</keyword>
<feature type="binding site" evidence="13">
    <location>
        <position position="408"/>
    </location>
    <ligand>
        <name>[4Fe-4S] cluster</name>
        <dbReference type="ChEBI" id="CHEBI:49883"/>
        <note>4Fe-4S-S-AdoMet</note>
    </ligand>
</feature>
<dbReference type="EC" id="4.1.99.17" evidence="13"/>
<dbReference type="SFLD" id="SFLDG01114">
    <property type="entry name" value="phosphomethylpyrimidine_syntha"/>
    <property type="match status" value="1"/>
</dbReference>
<accession>A0A120KNH0</accession>
<dbReference type="InterPro" id="IPR037509">
    <property type="entry name" value="ThiC"/>
</dbReference>
<dbReference type="HAMAP" id="MF_00089">
    <property type="entry name" value="ThiC"/>
    <property type="match status" value="1"/>
</dbReference>
<dbReference type="STRING" id="888061.AXF15_12955"/>
<evidence type="ECO:0000256" key="13">
    <source>
        <dbReference type="HAMAP-Rule" id="MF_00089"/>
    </source>
</evidence>
<comment type="cofactor">
    <cofactor evidence="13">
        <name>[4Fe-4S] cluster</name>
        <dbReference type="ChEBI" id="CHEBI:49883"/>
    </cofactor>
    <text evidence="13">Binds 1 [4Fe-4S] cluster per subunit. The cluster is coordinated with 3 cysteines and an exchangeable S-adenosyl-L-methionine.</text>
</comment>
<keyword evidence="6 13" id="KW-0862">Zinc</keyword>
<dbReference type="PANTHER" id="PTHR30557">
    <property type="entry name" value="THIAMINE BIOSYNTHESIS PROTEIN THIC"/>
    <property type="match status" value="1"/>
</dbReference>
<organism evidence="14 15">
    <name type="scientific">Desulfomicrobium orale DSM 12838</name>
    <dbReference type="NCBI Taxonomy" id="888061"/>
    <lineage>
        <taxon>Bacteria</taxon>
        <taxon>Pseudomonadati</taxon>
        <taxon>Thermodesulfobacteriota</taxon>
        <taxon>Desulfovibrionia</taxon>
        <taxon>Desulfovibrionales</taxon>
        <taxon>Desulfomicrobiaceae</taxon>
        <taxon>Desulfomicrobium</taxon>
    </lineage>
</organism>
<dbReference type="Gene3D" id="3.20.20.540">
    <property type="entry name" value="Radical SAM ThiC family, central domain"/>
    <property type="match status" value="1"/>
</dbReference>
<dbReference type="InterPro" id="IPR002817">
    <property type="entry name" value="ThiC/BzaA/B"/>
</dbReference>
<dbReference type="GO" id="GO:0051539">
    <property type="term" value="F:4 iron, 4 sulfur cluster binding"/>
    <property type="evidence" value="ECO:0007669"/>
    <property type="project" value="UniProtKB-KW"/>
</dbReference>
<feature type="binding site" evidence="13">
    <location>
        <position position="264"/>
    </location>
    <ligand>
        <name>substrate</name>
    </ligand>
</feature>
<evidence type="ECO:0000256" key="5">
    <source>
        <dbReference type="ARBA" id="ARBA00022723"/>
    </source>
</evidence>
<dbReference type="OrthoDB" id="9805897at2"/>
<dbReference type="KEGG" id="doa:AXF15_12955"/>
<keyword evidence="5 13" id="KW-0479">Metal-binding</keyword>
<reference evidence="15" key="1">
    <citation type="submission" date="2016-02" db="EMBL/GenBank/DDBJ databases">
        <authorList>
            <person name="Holder M.E."/>
            <person name="Ajami N.J."/>
            <person name="Petrosino J.F."/>
        </authorList>
    </citation>
    <scope>NUCLEOTIDE SEQUENCE [LARGE SCALE GENOMIC DNA]</scope>
    <source>
        <strain evidence="15">DSM 12838</strain>
    </source>
</reference>
<dbReference type="Proteomes" id="UP000063964">
    <property type="component" value="Chromosome"/>
</dbReference>
<evidence type="ECO:0000313" key="15">
    <source>
        <dbReference type="Proteomes" id="UP000063964"/>
    </source>
</evidence>
<dbReference type="AlphaFoldDB" id="A0A120KNH0"/>
<proteinExistence type="inferred from homology"/>
<dbReference type="RefSeq" id="WP_066609014.1">
    <property type="nucleotide sequence ID" value="NZ_CP014230.1"/>
</dbReference>
<dbReference type="FunFam" id="3.20.20.540:FF:000001">
    <property type="entry name" value="Phosphomethylpyrimidine synthase"/>
    <property type="match status" value="1"/>
</dbReference>
<dbReference type="Pfam" id="PF01964">
    <property type="entry name" value="ThiC_Rad_SAM"/>
    <property type="match status" value="1"/>
</dbReference>
<protein>
    <recommendedName>
        <fullName evidence="13">Phosphomethylpyrimidine synthase</fullName>
        <ecNumber evidence="13">4.1.99.17</ecNumber>
    </recommendedName>
    <alternativeName>
        <fullName evidence="13">Hydroxymethylpyrimidine phosphate synthase</fullName>
        <shortName evidence="13">HMP-P synthase</shortName>
        <shortName evidence="13">HMP-phosphate synthase</shortName>
        <shortName evidence="13">HMPP synthase</shortName>
    </alternativeName>
    <alternativeName>
        <fullName evidence="13">Thiamine biosynthesis protein ThiC</fullName>
    </alternativeName>
</protein>
<feature type="binding site" evidence="13">
    <location>
        <position position="268"/>
    </location>
    <ligand>
        <name>Zn(2+)</name>
        <dbReference type="ChEBI" id="CHEBI:29105"/>
    </ligand>
</feature>
<feature type="binding site" evidence="13">
    <location>
        <position position="411"/>
    </location>
    <ligand>
        <name>[4Fe-4S] cluster</name>
        <dbReference type="ChEBI" id="CHEBI:49883"/>
        <note>4Fe-4S-S-AdoMet</note>
    </ligand>
</feature>
<feature type="binding site" evidence="13">
    <location>
        <position position="291"/>
    </location>
    <ligand>
        <name>substrate</name>
    </ligand>
</feature>
<evidence type="ECO:0000256" key="4">
    <source>
        <dbReference type="ARBA" id="ARBA00022691"/>
    </source>
</evidence>
<dbReference type="PANTHER" id="PTHR30557:SF1">
    <property type="entry name" value="PHOSPHOMETHYLPYRIMIDINE SYNTHASE, CHLOROPLASTIC"/>
    <property type="match status" value="1"/>
</dbReference>
<evidence type="ECO:0000256" key="10">
    <source>
        <dbReference type="ARBA" id="ARBA00023239"/>
    </source>
</evidence>
<dbReference type="NCBIfam" id="TIGR00190">
    <property type="entry name" value="thiC"/>
    <property type="match status" value="1"/>
</dbReference>
<evidence type="ECO:0000256" key="7">
    <source>
        <dbReference type="ARBA" id="ARBA00022977"/>
    </source>
</evidence>
<keyword evidence="7 13" id="KW-0784">Thiamine biosynthesis</keyword>
<comment type="function">
    <text evidence="1 13">Catalyzes the synthesis of the hydroxymethylpyrimidine phosphate (HMP-P) moiety of thiamine from aminoimidazole ribotide (AIR) in a radical S-adenosyl-L-methionine (SAM)-dependent reaction.</text>
</comment>
<comment type="catalytic activity">
    <reaction evidence="13">
        <text>5-amino-1-(5-phospho-beta-D-ribosyl)imidazole + S-adenosyl-L-methionine = 4-amino-2-methyl-5-(phosphooxymethyl)pyrimidine + CO + 5'-deoxyadenosine + formate + L-methionine + 3 H(+)</text>
        <dbReference type="Rhea" id="RHEA:24840"/>
        <dbReference type="ChEBI" id="CHEBI:15378"/>
        <dbReference type="ChEBI" id="CHEBI:15740"/>
        <dbReference type="ChEBI" id="CHEBI:17245"/>
        <dbReference type="ChEBI" id="CHEBI:17319"/>
        <dbReference type="ChEBI" id="CHEBI:57844"/>
        <dbReference type="ChEBI" id="CHEBI:58354"/>
        <dbReference type="ChEBI" id="CHEBI:59789"/>
        <dbReference type="ChEBI" id="CHEBI:137981"/>
        <dbReference type="EC" id="4.1.99.17"/>
    </reaction>
</comment>
<evidence type="ECO:0000256" key="3">
    <source>
        <dbReference type="ARBA" id="ARBA00022485"/>
    </source>
</evidence>
<keyword evidence="3 13" id="KW-0004">4Fe-4S</keyword>
<feature type="binding site" evidence="13">
    <location>
        <position position="94"/>
    </location>
    <ligand>
        <name>substrate</name>
    </ligand>
</feature>
<keyword evidence="15" id="KW-1185">Reference proteome</keyword>
<gene>
    <name evidence="13" type="primary">thiC</name>
    <name evidence="14" type="ORF">AXF15_12955</name>
</gene>
<evidence type="ECO:0000256" key="2">
    <source>
        <dbReference type="ARBA" id="ARBA00011738"/>
    </source>
</evidence>
<evidence type="ECO:0000256" key="8">
    <source>
        <dbReference type="ARBA" id="ARBA00023004"/>
    </source>
</evidence>
<comment type="pathway">
    <text evidence="13">Cofactor biosynthesis; thiamine diphosphate biosynthesis.</text>
</comment>
<dbReference type="SFLD" id="SFLDF00407">
    <property type="entry name" value="phosphomethylpyrimidine_syntha"/>
    <property type="match status" value="1"/>
</dbReference>
<name>A0A120KNH0_9BACT</name>
<dbReference type="GO" id="GO:0005829">
    <property type="term" value="C:cytosol"/>
    <property type="evidence" value="ECO:0007669"/>
    <property type="project" value="TreeGrafter"/>
</dbReference>
<dbReference type="SFLD" id="SFLDS00113">
    <property type="entry name" value="Radical_SAM_Phosphomethylpyrim"/>
    <property type="match status" value="1"/>
</dbReference>
<feature type="binding site" evidence="13">
    <location>
        <begin position="225"/>
        <end position="228"/>
    </location>
    <ligand>
        <name>substrate</name>
    </ligand>
</feature>
<comment type="catalytic activity">
    <reaction evidence="11">
        <text>5-amino-1-(5-phospho-beta-D-ribosyl)imidazole + AH2 + S-adenosyl-L-methionine = 5-hydroxybenzimidazole + 5'-deoxyadenosine + formate + L-methionine + A + NH4(+) + phosphate + 2 H(+)</text>
        <dbReference type="Rhea" id="RHEA:53504"/>
        <dbReference type="ChEBI" id="CHEBI:13193"/>
        <dbReference type="ChEBI" id="CHEBI:15378"/>
        <dbReference type="ChEBI" id="CHEBI:15740"/>
        <dbReference type="ChEBI" id="CHEBI:17319"/>
        <dbReference type="ChEBI" id="CHEBI:17499"/>
        <dbReference type="ChEBI" id="CHEBI:28938"/>
        <dbReference type="ChEBI" id="CHEBI:43474"/>
        <dbReference type="ChEBI" id="CHEBI:57844"/>
        <dbReference type="ChEBI" id="CHEBI:59789"/>
        <dbReference type="ChEBI" id="CHEBI:137404"/>
        <dbReference type="ChEBI" id="CHEBI:137981"/>
        <dbReference type="EC" id="4.1.99.23"/>
    </reaction>
</comment>
<evidence type="ECO:0000256" key="6">
    <source>
        <dbReference type="ARBA" id="ARBA00022833"/>
    </source>
</evidence>
<feature type="binding site" evidence="13">
    <location>
        <position position="123"/>
    </location>
    <ligand>
        <name>substrate</name>
    </ligand>
</feature>
<evidence type="ECO:0000256" key="1">
    <source>
        <dbReference type="ARBA" id="ARBA00003175"/>
    </source>
</evidence>
<dbReference type="UniPathway" id="UPA00060"/>
<sequence length="439" mass="46619">MTQLSWALEGKITPEMAVVAEKENRTPEEIRQGVARGVIVIPKNVGREFSAEGIGQGLRTKVNANIGTSGVQGSVEVELAKLDAAVRAGAHSVMDLSTGRDLSRTRRLILDNSPVMVGAVPMYAVAADLVDEGKGIEAMTSRMLLDSIETQCAEGIDYITVHCGVTRGAVARTHAEDRVAGIVSRGGALLAAWMDRNGRENPLLEDYDALLDIAFRYDVTLSLGDGLRPGAVSDATDAAQIEELLVIGKLARRARARGVQVMIEGPGHMPLNQIAGNVMLQKRICDNAPFYVLGPLTTDLAPGYDHITAAIGGAAAAAAGADFLCYVTPAEHLCLPNMEDVRMGVISARIAAHSGDIAKGLPGAIDRDRVMSAARKDLDWEGMFAAALDQELPRKRWEENREREGKTCTMCGKLCAMQAHNSLSGGTEGHCRSAAGALG</sequence>
<dbReference type="GO" id="GO:0009229">
    <property type="term" value="P:thiamine diphosphate biosynthetic process"/>
    <property type="evidence" value="ECO:0007669"/>
    <property type="project" value="UniProtKB-UniRule"/>
</dbReference>
<comment type="subunit">
    <text evidence="2">Homodimer.</text>
</comment>
<feature type="binding site" evidence="13">
    <location>
        <position position="65"/>
    </location>
    <ligand>
        <name>substrate</name>
    </ligand>
</feature>
<evidence type="ECO:0000256" key="9">
    <source>
        <dbReference type="ARBA" id="ARBA00023014"/>
    </source>
</evidence>
<feature type="binding site" evidence="13">
    <location>
        <position position="162"/>
    </location>
    <ligand>
        <name>substrate</name>
    </ligand>
</feature>
<dbReference type="Gene3D" id="6.10.250.620">
    <property type="match status" value="1"/>
</dbReference>
<evidence type="ECO:0000256" key="11">
    <source>
        <dbReference type="ARBA" id="ARBA00052156"/>
    </source>
</evidence>
<dbReference type="GO" id="GO:0008270">
    <property type="term" value="F:zinc ion binding"/>
    <property type="evidence" value="ECO:0007669"/>
    <property type="project" value="UniProtKB-UniRule"/>
</dbReference>
<dbReference type="GO" id="GO:0070284">
    <property type="term" value="F:phosphomethylpyrimidine synthase activity"/>
    <property type="evidence" value="ECO:0007669"/>
    <property type="project" value="UniProtKB-EC"/>
</dbReference>
<evidence type="ECO:0000256" key="12">
    <source>
        <dbReference type="ARBA" id="ARBA00061427"/>
    </source>
</evidence>